<comment type="caution">
    <text evidence="3">The sequence shown here is derived from an EMBL/GenBank/DDBJ whole genome shotgun (WGS) entry which is preliminary data.</text>
</comment>
<dbReference type="RefSeq" id="WP_141923546.1">
    <property type="nucleotide sequence ID" value="NZ_VFQC01000001.1"/>
</dbReference>
<proteinExistence type="predicted"/>
<organism evidence="3 4">
    <name type="scientific">Haloactinospora alba</name>
    <dbReference type="NCBI Taxonomy" id="405555"/>
    <lineage>
        <taxon>Bacteria</taxon>
        <taxon>Bacillati</taxon>
        <taxon>Actinomycetota</taxon>
        <taxon>Actinomycetes</taxon>
        <taxon>Streptosporangiales</taxon>
        <taxon>Nocardiopsidaceae</taxon>
        <taxon>Haloactinospora</taxon>
    </lineage>
</organism>
<name>A0A543NJD4_9ACTN</name>
<protein>
    <submittedName>
        <fullName evidence="3">Uncharacterized protein</fullName>
    </submittedName>
</protein>
<keyword evidence="2" id="KW-1133">Transmembrane helix</keyword>
<feature type="compositionally biased region" description="Polar residues" evidence="1">
    <location>
        <begin position="226"/>
        <end position="239"/>
    </location>
</feature>
<reference evidence="3 4" key="1">
    <citation type="submission" date="2019-06" db="EMBL/GenBank/DDBJ databases">
        <title>Sequencing the genomes of 1000 actinobacteria strains.</title>
        <authorList>
            <person name="Klenk H.-P."/>
        </authorList>
    </citation>
    <scope>NUCLEOTIDE SEQUENCE [LARGE SCALE GENOMIC DNA]</scope>
    <source>
        <strain evidence="3 4">DSM 45015</strain>
    </source>
</reference>
<evidence type="ECO:0000313" key="4">
    <source>
        <dbReference type="Proteomes" id="UP000317422"/>
    </source>
</evidence>
<dbReference type="Proteomes" id="UP000317422">
    <property type="component" value="Unassembled WGS sequence"/>
</dbReference>
<feature type="compositionally biased region" description="Low complexity" evidence="1">
    <location>
        <begin position="194"/>
        <end position="208"/>
    </location>
</feature>
<feature type="transmembrane region" description="Helical" evidence="2">
    <location>
        <begin position="30"/>
        <end position="48"/>
    </location>
</feature>
<feature type="compositionally biased region" description="Basic and acidic residues" evidence="1">
    <location>
        <begin position="282"/>
        <end position="293"/>
    </location>
</feature>
<gene>
    <name evidence="3" type="ORF">FHX37_1900</name>
</gene>
<keyword evidence="2" id="KW-0472">Membrane</keyword>
<dbReference type="AlphaFoldDB" id="A0A543NJD4"/>
<keyword evidence="4" id="KW-1185">Reference proteome</keyword>
<evidence type="ECO:0000256" key="2">
    <source>
        <dbReference type="SAM" id="Phobius"/>
    </source>
</evidence>
<evidence type="ECO:0000256" key="1">
    <source>
        <dbReference type="SAM" id="MobiDB-lite"/>
    </source>
</evidence>
<feature type="region of interest" description="Disordered" evidence="1">
    <location>
        <begin position="63"/>
        <end position="293"/>
    </location>
</feature>
<sequence>MLTIASLVILVAALLVLLMAVTLAETVLAYIAIGLGVISAVLLTVEALRLMGYSVALWGLPADGADRSGESTPRTDELGKASVPGASATSPAPTESVEESDTFSPDVPTEYPSRATQQATEENSPLSATDGEVSVEENTPSAGTPPAGTLEPGPADTPSQEDAPDAVDPATPPPTVAPETSPEPSGPASEDSAARSAVGEESVAAEESTAVEEDSEGGARPDPESTGHQGDSQDDQSSGAEDEEDRSGEGSAAGTAAAEAETGDGGDTSQVPETSETTETSSRPEDDARSDGS</sequence>
<dbReference type="EMBL" id="VFQC01000001">
    <property type="protein sequence ID" value="TQN31975.1"/>
    <property type="molecule type" value="Genomic_DNA"/>
</dbReference>
<keyword evidence="2" id="KW-0812">Transmembrane</keyword>
<feature type="compositionally biased region" description="Basic and acidic residues" evidence="1">
    <location>
        <begin position="64"/>
        <end position="79"/>
    </location>
</feature>
<feature type="compositionally biased region" description="Low complexity" evidence="1">
    <location>
        <begin position="249"/>
        <end position="260"/>
    </location>
</feature>
<feature type="compositionally biased region" description="Polar residues" evidence="1">
    <location>
        <begin position="114"/>
        <end position="127"/>
    </location>
</feature>
<evidence type="ECO:0000313" key="3">
    <source>
        <dbReference type="EMBL" id="TQN31975.1"/>
    </source>
</evidence>
<accession>A0A543NJD4</accession>